<gene>
    <name evidence="6" type="ORF">CIPAW_04G161000</name>
</gene>
<accession>A0A8T1QWV3</accession>
<dbReference type="CDD" id="cd03784">
    <property type="entry name" value="GT1_Gtf-like"/>
    <property type="match status" value="1"/>
</dbReference>
<sequence length="489" mass="53621">MLLIYLINQVKPKKMSDQSSSGKNQHVAVLAFPFSCHPWPLLNLTSRLASSAPDVSFSFLNTAKSNQKLSATSGAHLPHNLKFYDVADGVPEGHVLTPGNPLEEVELFLEAAPESFRKGMDMAVAETGQQKITCIMNDAFLVFGCDMAADMHVKWVPLYVPAPYDLSAHMYSALIHETYGGEAHGNGGAVGDLNPIDKTLDAIPGLSVMRFGDLPQEILDQGTHSNSSSIFARALRRIREVLPRANAVVMNSFQELNSTILTDDLKSKFQNILYVGFLTLTFPTPPLPPSHSDATGCLPWLDEQKPTSVAYISFGTAAAVPPHEFAALAEALEASCVPFLWSLRENFKAFLRNGFLERTRKQGKIVPWAPQAHVLSHKAVGVYVTHCGYNSVFESIVGEVPMICRPILGDNMMNGRMVEDVWEIGVRVEGGVFTKKGMVKSLELVLGHGQHGRRMREKIRDLKELVVKAAGPDGIASKDFKTLLELISQ</sequence>
<keyword evidence="7" id="KW-1185">Reference proteome</keyword>
<keyword evidence="2 4" id="KW-0328">Glycosyltransferase</keyword>
<evidence type="ECO:0000313" key="6">
    <source>
        <dbReference type="EMBL" id="KAG6658432.1"/>
    </source>
</evidence>
<evidence type="ECO:0000256" key="4">
    <source>
        <dbReference type="RuleBase" id="RU003718"/>
    </source>
</evidence>
<dbReference type="EMBL" id="CM031812">
    <property type="protein sequence ID" value="KAG6658432.1"/>
    <property type="molecule type" value="Genomic_DNA"/>
</dbReference>
<evidence type="ECO:0000256" key="3">
    <source>
        <dbReference type="ARBA" id="ARBA00022679"/>
    </source>
</evidence>
<reference evidence="6" key="1">
    <citation type="submission" date="2020-12" db="EMBL/GenBank/DDBJ databases">
        <title>WGS assembly of Carya illinoinensis cv. Pawnee.</title>
        <authorList>
            <person name="Platts A."/>
            <person name="Shu S."/>
            <person name="Wright S."/>
            <person name="Barry K."/>
            <person name="Edger P."/>
            <person name="Pires J.C."/>
            <person name="Schmutz J."/>
        </authorList>
    </citation>
    <scope>NUCLEOTIDE SEQUENCE</scope>
    <source>
        <tissue evidence="6">Leaf</tissue>
    </source>
</reference>
<protein>
    <recommendedName>
        <fullName evidence="5">Glycosyltransferase</fullName>
        <ecNumber evidence="5">2.4.1.-</ecNumber>
    </recommendedName>
</protein>
<comment type="caution">
    <text evidence="6">The sequence shown here is derived from an EMBL/GenBank/DDBJ whole genome shotgun (WGS) entry which is preliminary data.</text>
</comment>
<dbReference type="EC" id="2.4.1.-" evidence="5"/>
<dbReference type="FunFam" id="3.40.50.2000:FF:000091">
    <property type="entry name" value="Glycosyltransferase"/>
    <property type="match status" value="1"/>
</dbReference>
<evidence type="ECO:0000256" key="1">
    <source>
        <dbReference type="ARBA" id="ARBA00009995"/>
    </source>
</evidence>
<dbReference type="PANTHER" id="PTHR48045">
    <property type="entry name" value="UDP-GLYCOSYLTRANSFERASE 72B1"/>
    <property type="match status" value="1"/>
</dbReference>
<name>A0A8T1QWV3_CARIL</name>
<organism evidence="6 7">
    <name type="scientific">Carya illinoinensis</name>
    <name type="common">Pecan</name>
    <dbReference type="NCBI Taxonomy" id="32201"/>
    <lineage>
        <taxon>Eukaryota</taxon>
        <taxon>Viridiplantae</taxon>
        <taxon>Streptophyta</taxon>
        <taxon>Embryophyta</taxon>
        <taxon>Tracheophyta</taxon>
        <taxon>Spermatophyta</taxon>
        <taxon>Magnoliopsida</taxon>
        <taxon>eudicotyledons</taxon>
        <taxon>Gunneridae</taxon>
        <taxon>Pentapetalae</taxon>
        <taxon>rosids</taxon>
        <taxon>fabids</taxon>
        <taxon>Fagales</taxon>
        <taxon>Juglandaceae</taxon>
        <taxon>Carya</taxon>
    </lineage>
</organism>
<dbReference type="PANTHER" id="PTHR48045:SF34">
    <property type="entry name" value="ISOFLAVONE 7-O-GLUCOSYLTRANSFERASE 1-LIKE"/>
    <property type="match status" value="1"/>
</dbReference>
<dbReference type="PROSITE" id="PS00375">
    <property type="entry name" value="UDPGT"/>
    <property type="match status" value="1"/>
</dbReference>
<dbReference type="InterPro" id="IPR002213">
    <property type="entry name" value="UDP_glucos_trans"/>
</dbReference>
<dbReference type="AlphaFoldDB" id="A0A8T1QWV3"/>
<dbReference type="InterPro" id="IPR035595">
    <property type="entry name" value="UDP_glycos_trans_CS"/>
</dbReference>
<evidence type="ECO:0000313" key="7">
    <source>
        <dbReference type="Proteomes" id="UP000811609"/>
    </source>
</evidence>
<proteinExistence type="inferred from homology"/>
<dbReference type="Pfam" id="PF00201">
    <property type="entry name" value="UDPGT"/>
    <property type="match status" value="1"/>
</dbReference>
<evidence type="ECO:0000256" key="5">
    <source>
        <dbReference type="RuleBase" id="RU362057"/>
    </source>
</evidence>
<dbReference type="GO" id="GO:0008194">
    <property type="term" value="F:UDP-glycosyltransferase activity"/>
    <property type="evidence" value="ECO:0007669"/>
    <property type="project" value="InterPro"/>
</dbReference>
<comment type="similarity">
    <text evidence="1 4">Belongs to the UDP-glycosyltransferase family.</text>
</comment>
<dbReference type="Proteomes" id="UP000811609">
    <property type="component" value="Chromosome 4"/>
</dbReference>
<evidence type="ECO:0000256" key="2">
    <source>
        <dbReference type="ARBA" id="ARBA00022676"/>
    </source>
</evidence>
<keyword evidence="3 4" id="KW-0808">Transferase</keyword>